<dbReference type="Proteomes" id="UP001642484">
    <property type="component" value="Unassembled WGS sequence"/>
</dbReference>
<dbReference type="EMBL" id="CAXAMN010025051">
    <property type="protein sequence ID" value="CAK9092271.1"/>
    <property type="molecule type" value="Genomic_DNA"/>
</dbReference>
<organism evidence="2 3">
    <name type="scientific">Durusdinium trenchii</name>
    <dbReference type="NCBI Taxonomy" id="1381693"/>
    <lineage>
        <taxon>Eukaryota</taxon>
        <taxon>Sar</taxon>
        <taxon>Alveolata</taxon>
        <taxon>Dinophyceae</taxon>
        <taxon>Suessiales</taxon>
        <taxon>Symbiodiniaceae</taxon>
        <taxon>Durusdinium</taxon>
    </lineage>
</organism>
<evidence type="ECO:0000313" key="3">
    <source>
        <dbReference type="Proteomes" id="UP001642484"/>
    </source>
</evidence>
<keyword evidence="3" id="KW-1185">Reference proteome</keyword>
<accession>A0ABP0QYT1</accession>
<proteinExistence type="predicted"/>
<keyword evidence="1" id="KW-0812">Transmembrane</keyword>
<feature type="transmembrane region" description="Helical" evidence="1">
    <location>
        <begin position="80"/>
        <end position="100"/>
    </location>
</feature>
<reference evidence="2 3" key="1">
    <citation type="submission" date="2024-02" db="EMBL/GenBank/DDBJ databases">
        <authorList>
            <person name="Chen Y."/>
            <person name="Shah S."/>
            <person name="Dougan E. K."/>
            <person name="Thang M."/>
            <person name="Chan C."/>
        </authorList>
    </citation>
    <scope>NUCLEOTIDE SEQUENCE [LARGE SCALE GENOMIC DNA]</scope>
</reference>
<evidence type="ECO:0000256" key="1">
    <source>
        <dbReference type="SAM" id="Phobius"/>
    </source>
</evidence>
<sequence>MVNSSCGAAIACYTLPLLACWFYSIQSIRNVKLLLLQRFEGTSTPQQPSNTNDPATAEMAKPVKVGQWPMWSLEFAKPSIGLFIWCCFPMFGYGVIRGFSDCDQYGWFCWTVEDQSTESHLRNLLHLLSGSIVLAWLCKVPPSKPQHRALFVAVACCEFLTNKFVWKNCEEFMAHSLSTDSTFGSFDIFIAMTTMLTLLILMCEGLPSLRRCFYKLFRMTGVTVGEPNPEVHLNFRGQCHYLIYVFLVILFHGFLFIAFSDDFHMHHYWVGFIVASGCIFPTPLSRLMMLKSVMMFTDGIGVWGADAIVGKDDGGMSDGDGDYRLILCVLVILAFTVALGVNLYRNPRLKAWMSGDTKHRATDTE</sequence>
<protein>
    <recommendedName>
        <fullName evidence="4">Transmembrane protein</fullName>
    </recommendedName>
</protein>
<evidence type="ECO:0000313" key="2">
    <source>
        <dbReference type="EMBL" id="CAK9092271.1"/>
    </source>
</evidence>
<feature type="transmembrane region" description="Helical" evidence="1">
    <location>
        <begin position="186"/>
        <end position="209"/>
    </location>
</feature>
<name>A0ABP0QYT1_9DINO</name>
<keyword evidence="1" id="KW-0472">Membrane</keyword>
<feature type="transmembrane region" description="Helical" evidence="1">
    <location>
        <begin position="6"/>
        <end position="25"/>
    </location>
</feature>
<comment type="caution">
    <text evidence="2">The sequence shown here is derived from an EMBL/GenBank/DDBJ whole genome shotgun (WGS) entry which is preliminary data.</text>
</comment>
<feature type="transmembrane region" description="Helical" evidence="1">
    <location>
        <begin position="241"/>
        <end position="260"/>
    </location>
</feature>
<gene>
    <name evidence="2" type="ORF">CCMP2556_LOCUS44190</name>
</gene>
<feature type="transmembrane region" description="Helical" evidence="1">
    <location>
        <begin position="266"/>
        <end position="285"/>
    </location>
</feature>
<feature type="transmembrane region" description="Helical" evidence="1">
    <location>
        <begin position="120"/>
        <end position="137"/>
    </location>
</feature>
<feature type="transmembrane region" description="Helical" evidence="1">
    <location>
        <begin position="325"/>
        <end position="344"/>
    </location>
</feature>
<keyword evidence="1" id="KW-1133">Transmembrane helix</keyword>
<evidence type="ECO:0008006" key="4">
    <source>
        <dbReference type="Google" id="ProtNLM"/>
    </source>
</evidence>